<dbReference type="InterPro" id="IPR013087">
    <property type="entry name" value="Znf_C2H2_type"/>
</dbReference>
<evidence type="ECO:0000256" key="10">
    <source>
        <dbReference type="SAM" id="MobiDB-lite"/>
    </source>
</evidence>
<evidence type="ECO:0000256" key="1">
    <source>
        <dbReference type="ARBA" id="ARBA00004123"/>
    </source>
</evidence>
<evidence type="ECO:0000256" key="3">
    <source>
        <dbReference type="ARBA" id="ARBA00022490"/>
    </source>
</evidence>
<evidence type="ECO:0000256" key="2">
    <source>
        <dbReference type="ARBA" id="ARBA00004496"/>
    </source>
</evidence>
<dbReference type="SUPFAM" id="SSF57667">
    <property type="entry name" value="beta-beta-alpha zinc fingers"/>
    <property type="match status" value="1"/>
</dbReference>
<accession>A0A5C3QAH1</accession>
<feature type="compositionally biased region" description="Basic and acidic residues" evidence="10">
    <location>
        <begin position="101"/>
        <end position="127"/>
    </location>
</feature>
<keyword evidence="8" id="KW-0539">Nucleus</keyword>
<dbReference type="GO" id="GO:0043021">
    <property type="term" value="F:ribonucleoprotein complex binding"/>
    <property type="evidence" value="ECO:0007669"/>
    <property type="project" value="UniProtKB-ARBA"/>
</dbReference>
<evidence type="ECO:0000256" key="5">
    <source>
        <dbReference type="ARBA" id="ARBA00022723"/>
    </source>
</evidence>
<comment type="subcellular location">
    <subcellularLocation>
        <location evidence="2">Cytoplasm</location>
    </subcellularLocation>
    <subcellularLocation>
        <location evidence="1">Nucleus</location>
    </subcellularLocation>
</comment>
<dbReference type="InterPro" id="IPR051879">
    <property type="entry name" value="C2H2-ZF_Maturation_Protein"/>
</dbReference>
<evidence type="ECO:0000313" key="12">
    <source>
        <dbReference type="EMBL" id="TFK95463.1"/>
    </source>
</evidence>
<dbReference type="InterPro" id="IPR036236">
    <property type="entry name" value="Znf_C2H2_sf"/>
</dbReference>
<keyword evidence="3" id="KW-0963">Cytoplasm</keyword>
<evidence type="ECO:0000256" key="9">
    <source>
        <dbReference type="ARBA" id="ARBA00038064"/>
    </source>
</evidence>
<sequence length="133" mass="15492">MGRLRRSRAHHARRDIHRAARTRARPARDLDQIQLIDLEPEKRSTLEAQPLNHELPGLGQHYCVECARYMETDAALQTHWKSKVHKRRCKQLREPAYTIEESERAAGLGREERRPTVRPAPEMERGTEMAVVP</sequence>
<evidence type="ECO:0000256" key="7">
    <source>
        <dbReference type="ARBA" id="ARBA00022833"/>
    </source>
</evidence>
<keyword evidence="13" id="KW-1185">Reference proteome</keyword>
<keyword evidence="7" id="KW-0862">Zinc</keyword>
<reference evidence="12 13" key="1">
    <citation type="journal article" date="2019" name="Nat. Ecol. Evol.">
        <title>Megaphylogeny resolves global patterns of mushroom evolution.</title>
        <authorList>
            <person name="Varga T."/>
            <person name="Krizsan K."/>
            <person name="Foldi C."/>
            <person name="Dima B."/>
            <person name="Sanchez-Garcia M."/>
            <person name="Sanchez-Ramirez S."/>
            <person name="Szollosi G.J."/>
            <person name="Szarkandi J.G."/>
            <person name="Papp V."/>
            <person name="Albert L."/>
            <person name="Andreopoulos W."/>
            <person name="Angelini C."/>
            <person name="Antonin V."/>
            <person name="Barry K.W."/>
            <person name="Bougher N.L."/>
            <person name="Buchanan P."/>
            <person name="Buyck B."/>
            <person name="Bense V."/>
            <person name="Catcheside P."/>
            <person name="Chovatia M."/>
            <person name="Cooper J."/>
            <person name="Damon W."/>
            <person name="Desjardin D."/>
            <person name="Finy P."/>
            <person name="Geml J."/>
            <person name="Haridas S."/>
            <person name="Hughes K."/>
            <person name="Justo A."/>
            <person name="Karasinski D."/>
            <person name="Kautmanova I."/>
            <person name="Kiss B."/>
            <person name="Kocsube S."/>
            <person name="Kotiranta H."/>
            <person name="LaButti K.M."/>
            <person name="Lechner B.E."/>
            <person name="Liimatainen K."/>
            <person name="Lipzen A."/>
            <person name="Lukacs Z."/>
            <person name="Mihaltcheva S."/>
            <person name="Morgado L.N."/>
            <person name="Niskanen T."/>
            <person name="Noordeloos M.E."/>
            <person name="Ohm R.A."/>
            <person name="Ortiz-Santana B."/>
            <person name="Ovrebo C."/>
            <person name="Racz N."/>
            <person name="Riley R."/>
            <person name="Savchenko A."/>
            <person name="Shiryaev A."/>
            <person name="Soop K."/>
            <person name="Spirin V."/>
            <person name="Szebenyi C."/>
            <person name="Tomsovsky M."/>
            <person name="Tulloss R.E."/>
            <person name="Uehling J."/>
            <person name="Grigoriev I.V."/>
            <person name="Vagvolgyi C."/>
            <person name="Papp T."/>
            <person name="Martin F.M."/>
            <person name="Miettinen O."/>
            <person name="Hibbett D.S."/>
            <person name="Nagy L.G."/>
        </authorList>
    </citation>
    <scope>NUCLEOTIDE SEQUENCE [LARGE SCALE GENOMIC DNA]</scope>
    <source>
        <strain evidence="12 13">CBS 309.79</strain>
    </source>
</reference>
<feature type="region of interest" description="Disordered" evidence="10">
    <location>
        <begin position="100"/>
        <end position="133"/>
    </location>
</feature>
<proteinExistence type="inferred from homology"/>
<dbReference type="SMART" id="SM00451">
    <property type="entry name" value="ZnF_U1"/>
    <property type="match status" value="1"/>
</dbReference>
<evidence type="ECO:0000256" key="6">
    <source>
        <dbReference type="ARBA" id="ARBA00022771"/>
    </source>
</evidence>
<dbReference type="AlphaFoldDB" id="A0A5C3QAH1"/>
<dbReference type="GO" id="GO:0005634">
    <property type="term" value="C:nucleus"/>
    <property type="evidence" value="ECO:0007669"/>
    <property type="project" value="UniProtKB-SubCell"/>
</dbReference>
<dbReference type="FunFam" id="3.30.160.60:FF:000299">
    <property type="entry name" value="Zinc finger protein 593"/>
    <property type="match status" value="1"/>
</dbReference>
<keyword evidence="5" id="KW-0479">Metal-binding</keyword>
<dbReference type="InterPro" id="IPR022755">
    <property type="entry name" value="Znf_C2H2_jaz"/>
</dbReference>
<dbReference type="GO" id="GO:0005737">
    <property type="term" value="C:cytoplasm"/>
    <property type="evidence" value="ECO:0007669"/>
    <property type="project" value="UniProtKB-SubCell"/>
</dbReference>
<gene>
    <name evidence="12" type="ORF">BDV98DRAFT_399636</name>
</gene>
<keyword evidence="6" id="KW-0863">Zinc-finger</keyword>
<dbReference type="InterPro" id="IPR003604">
    <property type="entry name" value="Matrin/U1-like-C_Znf_C2H2"/>
</dbReference>
<evidence type="ECO:0000259" key="11">
    <source>
        <dbReference type="PROSITE" id="PS00028"/>
    </source>
</evidence>
<dbReference type="Pfam" id="PF12171">
    <property type="entry name" value="zf-C2H2_jaz"/>
    <property type="match status" value="1"/>
</dbReference>
<organism evidence="12 13">
    <name type="scientific">Pterulicium gracile</name>
    <dbReference type="NCBI Taxonomy" id="1884261"/>
    <lineage>
        <taxon>Eukaryota</taxon>
        <taxon>Fungi</taxon>
        <taxon>Dikarya</taxon>
        <taxon>Basidiomycota</taxon>
        <taxon>Agaricomycotina</taxon>
        <taxon>Agaricomycetes</taxon>
        <taxon>Agaricomycetidae</taxon>
        <taxon>Agaricales</taxon>
        <taxon>Pleurotineae</taxon>
        <taxon>Pterulaceae</taxon>
        <taxon>Pterulicium</taxon>
    </lineage>
</organism>
<comment type="similarity">
    <text evidence="9">Belongs to the ZNF593/BUD20 C2H2-type zinc-finger protein family.</text>
</comment>
<protein>
    <recommendedName>
        <fullName evidence="11">C2H2-type domain-containing protein</fullName>
    </recommendedName>
</protein>
<name>A0A5C3QAH1_9AGAR</name>
<evidence type="ECO:0000313" key="13">
    <source>
        <dbReference type="Proteomes" id="UP000305067"/>
    </source>
</evidence>
<dbReference type="STRING" id="1884261.A0A5C3QAH1"/>
<dbReference type="PANTHER" id="PTHR46095">
    <property type="entry name" value="ZINC FINGER PROTEIN 593"/>
    <property type="match status" value="1"/>
</dbReference>
<dbReference type="EMBL" id="ML178884">
    <property type="protein sequence ID" value="TFK95463.1"/>
    <property type="molecule type" value="Genomic_DNA"/>
</dbReference>
<dbReference type="GO" id="GO:0042254">
    <property type="term" value="P:ribosome biogenesis"/>
    <property type="evidence" value="ECO:0007669"/>
    <property type="project" value="UniProtKB-KW"/>
</dbReference>
<evidence type="ECO:0000256" key="4">
    <source>
        <dbReference type="ARBA" id="ARBA00022517"/>
    </source>
</evidence>
<feature type="compositionally biased region" description="Basic residues" evidence="10">
    <location>
        <begin position="1"/>
        <end position="25"/>
    </location>
</feature>
<dbReference type="OrthoDB" id="24683at2759"/>
<dbReference type="PANTHER" id="PTHR46095:SF1">
    <property type="entry name" value="ZINC FINGER PROTEIN 593"/>
    <property type="match status" value="1"/>
</dbReference>
<dbReference type="GO" id="GO:0003676">
    <property type="term" value="F:nucleic acid binding"/>
    <property type="evidence" value="ECO:0007669"/>
    <property type="project" value="InterPro"/>
</dbReference>
<keyword evidence="4" id="KW-0690">Ribosome biogenesis</keyword>
<feature type="domain" description="C2H2-type" evidence="11">
    <location>
        <begin position="63"/>
        <end position="85"/>
    </location>
</feature>
<dbReference type="Proteomes" id="UP000305067">
    <property type="component" value="Unassembled WGS sequence"/>
</dbReference>
<dbReference type="PROSITE" id="PS00028">
    <property type="entry name" value="ZINC_FINGER_C2H2_1"/>
    <property type="match status" value="1"/>
</dbReference>
<dbReference type="GO" id="GO:0008270">
    <property type="term" value="F:zinc ion binding"/>
    <property type="evidence" value="ECO:0007669"/>
    <property type="project" value="UniProtKB-KW"/>
</dbReference>
<feature type="region of interest" description="Disordered" evidence="10">
    <location>
        <begin position="1"/>
        <end position="32"/>
    </location>
</feature>
<evidence type="ECO:0000256" key="8">
    <source>
        <dbReference type="ARBA" id="ARBA00023242"/>
    </source>
</evidence>
<dbReference type="Gene3D" id="3.30.160.60">
    <property type="entry name" value="Classic Zinc Finger"/>
    <property type="match status" value="1"/>
</dbReference>